<dbReference type="InterPro" id="IPR054276">
    <property type="entry name" value="DUF7007"/>
</dbReference>
<feature type="domain" description="DUF7007" evidence="1">
    <location>
        <begin position="106"/>
        <end position="219"/>
    </location>
</feature>
<proteinExistence type="predicted"/>
<name>A0A178XY66_SINSA</name>
<gene>
    <name evidence="2" type="ORF">ATB98_05030</name>
</gene>
<accession>A0A178XY66</accession>
<dbReference type="RefSeq" id="WP_066877852.1">
    <property type="nucleotide sequence ID" value="NZ_LNQB01000089.1"/>
</dbReference>
<dbReference type="OrthoDB" id="5124200at2"/>
<evidence type="ECO:0000259" key="1">
    <source>
        <dbReference type="Pfam" id="PF22653"/>
    </source>
</evidence>
<dbReference type="Proteomes" id="UP000078507">
    <property type="component" value="Unassembled WGS sequence"/>
</dbReference>
<dbReference type="STRING" id="36856.ATB98_05030"/>
<reference evidence="2 3" key="1">
    <citation type="submission" date="2015-11" db="EMBL/GenBank/DDBJ databases">
        <title>Ensifer anhuiense sp. nov., an effective nitrogen fixation bacterium with Glycine soja.</title>
        <authorList>
            <person name="Yan H."/>
            <person name="Chen W."/>
        </authorList>
    </citation>
    <scope>NUCLEOTIDE SEQUENCE [LARGE SCALE GENOMIC DNA]</scope>
    <source>
        <strain evidence="2 3">LMG 7837</strain>
    </source>
</reference>
<dbReference type="AlphaFoldDB" id="A0A178XY66"/>
<dbReference type="Pfam" id="PF22653">
    <property type="entry name" value="DUF7007"/>
    <property type="match status" value="1"/>
</dbReference>
<dbReference type="EMBL" id="LNQB01000089">
    <property type="protein sequence ID" value="OAP39683.1"/>
    <property type="molecule type" value="Genomic_DNA"/>
</dbReference>
<sequence>MTRPISQSCETSTADVCGVEFGRAADGMPVARVGDLVFAMLPSRDGKHLLASAWRVSRPLAELKRDDFYSYHGSIEDEAAFRARVTEQAEHSLDLQALARETVRINCNTPWGPSQGATLYAEGVVSHTTAGHGGFKLSAERNAAVHPLLRADDGFYEEDAAWAIVTHTFPDLFTRYDRRIADQTVRDSWPDAWETIFGRALTSGESREKDARAFAWAHAGDWVVIAAIRSEHYDDMTEVIATVGGKRGDSAMERRFLVPSADYAAGRFGFVIDEGKHAAYHGPSSFVGWRGRTA</sequence>
<keyword evidence="3" id="KW-1185">Reference proteome</keyword>
<evidence type="ECO:0000313" key="3">
    <source>
        <dbReference type="Proteomes" id="UP000078507"/>
    </source>
</evidence>
<comment type="caution">
    <text evidence="2">The sequence shown here is derived from an EMBL/GenBank/DDBJ whole genome shotgun (WGS) entry which is preliminary data.</text>
</comment>
<protein>
    <recommendedName>
        <fullName evidence="1">DUF7007 domain-containing protein</fullName>
    </recommendedName>
</protein>
<evidence type="ECO:0000313" key="2">
    <source>
        <dbReference type="EMBL" id="OAP39683.1"/>
    </source>
</evidence>
<organism evidence="2 3">
    <name type="scientific">Sinorhizobium saheli</name>
    <dbReference type="NCBI Taxonomy" id="36856"/>
    <lineage>
        <taxon>Bacteria</taxon>
        <taxon>Pseudomonadati</taxon>
        <taxon>Pseudomonadota</taxon>
        <taxon>Alphaproteobacteria</taxon>
        <taxon>Hyphomicrobiales</taxon>
        <taxon>Rhizobiaceae</taxon>
        <taxon>Sinorhizobium/Ensifer group</taxon>
        <taxon>Sinorhizobium</taxon>
    </lineage>
</organism>